<accession>A0ABX0QNR5</accession>
<dbReference type="RefSeq" id="WP_166694310.1">
    <property type="nucleotide sequence ID" value="NZ_WAEL01000015.1"/>
</dbReference>
<dbReference type="EMBL" id="WAEL01000015">
    <property type="protein sequence ID" value="NID13797.1"/>
    <property type="molecule type" value="Genomic_DNA"/>
</dbReference>
<reference evidence="2" key="1">
    <citation type="submission" date="2024-05" db="EMBL/GenBank/DDBJ databases">
        <authorList>
            <person name="Jung D.-H."/>
        </authorList>
    </citation>
    <scope>NUCLEOTIDE SEQUENCE</scope>
    <source>
        <strain evidence="2">JA-25</strain>
    </source>
</reference>
<comment type="caution">
    <text evidence="2">The sequence shown here is derived from an EMBL/GenBank/DDBJ whole genome shotgun (WGS) entry which is preliminary data.</text>
</comment>
<keyword evidence="1" id="KW-0472">Membrane</keyword>
<evidence type="ECO:0000313" key="2">
    <source>
        <dbReference type="EMBL" id="NID13797.1"/>
    </source>
</evidence>
<proteinExistence type="predicted"/>
<gene>
    <name evidence="2" type="ORF">F7231_26750</name>
</gene>
<keyword evidence="1" id="KW-0812">Transmembrane</keyword>
<keyword evidence="1" id="KW-1133">Transmembrane helix</keyword>
<name>A0ABX0QNR5_9BACT</name>
<feature type="transmembrane region" description="Helical" evidence="1">
    <location>
        <begin position="40"/>
        <end position="58"/>
    </location>
</feature>
<protein>
    <submittedName>
        <fullName evidence="2">Uncharacterized protein</fullName>
    </submittedName>
</protein>
<dbReference type="Proteomes" id="UP000606008">
    <property type="component" value="Unassembled WGS sequence"/>
</dbReference>
<keyword evidence="3" id="KW-1185">Reference proteome</keyword>
<feature type="transmembrane region" description="Helical" evidence="1">
    <location>
        <begin position="7"/>
        <end position="28"/>
    </location>
</feature>
<organism evidence="2 3">
    <name type="scientific">Fibrivirga algicola</name>
    <dbReference type="NCBI Taxonomy" id="2950420"/>
    <lineage>
        <taxon>Bacteria</taxon>
        <taxon>Pseudomonadati</taxon>
        <taxon>Bacteroidota</taxon>
        <taxon>Cytophagia</taxon>
        <taxon>Cytophagales</taxon>
        <taxon>Spirosomataceae</taxon>
        <taxon>Fibrivirga</taxon>
    </lineage>
</organism>
<evidence type="ECO:0000256" key="1">
    <source>
        <dbReference type="SAM" id="Phobius"/>
    </source>
</evidence>
<evidence type="ECO:0000313" key="3">
    <source>
        <dbReference type="Proteomes" id="UP000606008"/>
    </source>
</evidence>
<sequence>MTLQTRLLLLSAGFIGFLGYCAVLIDWIQDFYSGLYKRELAEAALKTGAILLYTYAGVRFAKNKINLF</sequence>